<evidence type="ECO:0000313" key="2">
    <source>
        <dbReference type="EMBL" id="CAE0134214.1"/>
    </source>
</evidence>
<dbReference type="GO" id="GO:0004674">
    <property type="term" value="F:protein serine/threonine kinase activity"/>
    <property type="evidence" value="ECO:0007669"/>
    <property type="project" value="TreeGrafter"/>
</dbReference>
<dbReference type="GO" id="GO:0005524">
    <property type="term" value="F:ATP binding"/>
    <property type="evidence" value="ECO:0007669"/>
    <property type="project" value="InterPro"/>
</dbReference>
<dbReference type="PIRSF" id="PIRSF000654">
    <property type="entry name" value="Integrin-linked_kinase"/>
    <property type="match status" value="1"/>
</dbReference>
<organism evidence="2">
    <name type="scientific">Prasinoderma singulare</name>
    <dbReference type="NCBI Taxonomy" id="676789"/>
    <lineage>
        <taxon>Eukaryota</taxon>
        <taxon>Viridiplantae</taxon>
        <taxon>Prasinodermophyta</taxon>
        <taxon>Prasinodermophyceae</taxon>
        <taxon>Prasinodermales</taxon>
        <taxon>Prasinodermaceae</taxon>
        <taxon>Prasinoderma</taxon>
    </lineage>
</organism>
<dbReference type="AlphaFoldDB" id="A0A7S3F8T4"/>
<dbReference type="PANTHER" id="PTHR44329">
    <property type="entry name" value="SERINE/THREONINE-PROTEIN KINASE TNNI3K-RELATED"/>
    <property type="match status" value="1"/>
</dbReference>
<evidence type="ECO:0000259" key="1">
    <source>
        <dbReference type="PROSITE" id="PS50011"/>
    </source>
</evidence>
<reference evidence="2" key="1">
    <citation type="submission" date="2021-01" db="EMBL/GenBank/DDBJ databases">
        <authorList>
            <person name="Corre E."/>
            <person name="Pelletier E."/>
            <person name="Niang G."/>
            <person name="Scheremetjew M."/>
            <person name="Finn R."/>
            <person name="Kale V."/>
            <person name="Holt S."/>
            <person name="Cochrane G."/>
            <person name="Meng A."/>
            <person name="Brown T."/>
            <person name="Cohen L."/>
        </authorList>
    </citation>
    <scope>NUCLEOTIDE SEQUENCE</scope>
    <source>
        <strain evidence="2">RCC927</strain>
    </source>
</reference>
<accession>A0A7S3F8T4</accession>
<dbReference type="Gene3D" id="1.10.510.10">
    <property type="entry name" value="Transferase(Phosphotransferase) domain 1"/>
    <property type="match status" value="2"/>
</dbReference>
<dbReference type="InterPro" id="IPR051681">
    <property type="entry name" value="Ser/Thr_Kinases-Pseudokinases"/>
</dbReference>
<dbReference type="InterPro" id="IPR011009">
    <property type="entry name" value="Kinase-like_dom_sf"/>
</dbReference>
<protein>
    <recommendedName>
        <fullName evidence="1">Protein kinase domain-containing protein</fullName>
    </recommendedName>
</protein>
<dbReference type="SMART" id="SM00220">
    <property type="entry name" value="S_TKc"/>
    <property type="match status" value="1"/>
</dbReference>
<dbReference type="Pfam" id="PF00069">
    <property type="entry name" value="Pkinase"/>
    <property type="match status" value="2"/>
</dbReference>
<name>A0A7S3F8T4_9VIRI</name>
<dbReference type="EMBL" id="HBHY01007490">
    <property type="protein sequence ID" value="CAE0134214.1"/>
    <property type="molecule type" value="Transcribed_RNA"/>
</dbReference>
<dbReference type="InterPro" id="IPR000719">
    <property type="entry name" value="Prot_kinase_dom"/>
</dbReference>
<feature type="domain" description="Protein kinase" evidence="1">
    <location>
        <begin position="1"/>
        <end position="296"/>
    </location>
</feature>
<dbReference type="PANTHER" id="PTHR44329:SF289">
    <property type="entry name" value="SERINE_THREONINE-PROTEIN KINASE VIK"/>
    <property type="match status" value="1"/>
</dbReference>
<proteinExistence type="predicted"/>
<sequence>MRREIKLLGALGNCENVINFEGWGITGARDKDDGGKESRVLFLVEELCKGGSLNRMVAKEMMGKRVYNGSDALSWCIDVALALEHLHNHVPHVIHRDLKLSNVVLRGNKPRLPLSSPDYQRSFTASDNSVANSIAASRASSYSSTVSGTGMERMRPTAVLVDFGLAKPLPSIIGAQRTPSKYKRGSVFHMTGAVGSAVYSAPEVLSKQPYGRRVDIYALAVVMYELFTQTVVSAQLNLDNPSKVNAYVRKVVDDSYRQPIPDRWPASLQVLVKECWAQNPDDRPSAKEVVARLEKIQEDGDVELLFQRGGRETACCAMS</sequence>
<dbReference type="InterPro" id="IPR008271">
    <property type="entry name" value="Ser/Thr_kinase_AS"/>
</dbReference>
<gene>
    <name evidence="2" type="ORF">PSIN1315_LOCUS4845</name>
</gene>
<dbReference type="SUPFAM" id="SSF56112">
    <property type="entry name" value="Protein kinase-like (PK-like)"/>
    <property type="match status" value="1"/>
</dbReference>
<dbReference type="PROSITE" id="PS50011">
    <property type="entry name" value="PROTEIN_KINASE_DOM"/>
    <property type="match status" value="1"/>
</dbReference>
<dbReference type="PROSITE" id="PS00108">
    <property type="entry name" value="PROTEIN_KINASE_ST"/>
    <property type="match status" value="1"/>
</dbReference>